<evidence type="ECO:0000256" key="1">
    <source>
        <dbReference type="ARBA" id="ARBA00001947"/>
    </source>
</evidence>
<dbReference type="InterPro" id="IPR013941">
    <property type="entry name" value="ZDS1_C"/>
</dbReference>
<dbReference type="PROSITE" id="PS00191">
    <property type="entry name" value="CYTOCHROME_B5_1"/>
    <property type="match status" value="1"/>
</dbReference>
<keyword evidence="17 20" id="KW-0472">Membrane</keyword>
<dbReference type="InterPro" id="IPR006694">
    <property type="entry name" value="Fatty_acid_hydroxylase"/>
</dbReference>
<feature type="compositionally biased region" description="Basic and acidic residues" evidence="19">
    <location>
        <begin position="1016"/>
        <end position="1026"/>
    </location>
</feature>
<dbReference type="Pfam" id="PF08632">
    <property type="entry name" value="Zds_C"/>
    <property type="match status" value="1"/>
</dbReference>
<feature type="compositionally biased region" description="Basic residues" evidence="19">
    <location>
        <begin position="540"/>
        <end position="551"/>
    </location>
</feature>
<feature type="compositionally biased region" description="Basic residues" evidence="19">
    <location>
        <begin position="366"/>
        <end position="375"/>
    </location>
</feature>
<evidence type="ECO:0000256" key="5">
    <source>
        <dbReference type="ARBA" id="ARBA00005747"/>
    </source>
</evidence>
<feature type="compositionally biased region" description="Polar residues" evidence="19">
    <location>
        <begin position="772"/>
        <end position="783"/>
    </location>
</feature>
<dbReference type="Gene3D" id="3.10.120.10">
    <property type="entry name" value="Cytochrome b5-like heme/steroid binding domain"/>
    <property type="match status" value="1"/>
</dbReference>
<feature type="transmembrane region" description="Helical" evidence="20">
    <location>
        <begin position="1663"/>
        <end position="1685"/>
    </location>
</feature>
<evidence type="ECO:0000256" key="18">
    <source>
        <dbReference type="ARBA" id="ARBA00023160"/>
    </source>
</evidence>
<organism evidence="22 23">
    <name type="scientific">Candidozyma haemuli</name>
    <dbReference type="NCBI Taxonomy" id="45357"/>
    <lineage>
        <taxon>Eukaryota</taxon>
        <taxon>Fungi</taxon>
        <taxon>Dikarya</taxon>
        <taxon>Ascomycota</taxon>
        <taxon>Saccharomycotina</taxon>
        <taxon>Pichiomycetes</taxon>
        <taxon>Metschnikowiaceae</taxon>
        <taxon>Candidozyma</taxon>
    </lineage>
</organism>
<evidence type="ECO:0000256" key="9">
    <source>
        <dbReference type="ARBA" id="ARBA00022723"/>
    </source>
</evidence>
<dbReference type="EMBL" id="CP076661">
    <property type="protein sequence ID" value="QWU85966.1"/>
    <property type="molecule type" value="Genomic_DNA"/>
</dbReference>
<name>A0ABX8HZ22_9ASCO</name>
<keyword evidence="11" id="KW-0276">Fatty acid metabolism</keyword>
<comment type="similarity">
    <text evidence="5">Belongs to the sterol desaturase family. SCS7 subfamily.</text>
</comment>
<evidence type="ECO:0000256" key="7">
    <source>
        <dbReference type="ARBA" id="ARBA00022617"/>
    </source>
</evidence>
<keyword evidence="6" id="KW-0444">Lipid biosynthesis</keyword>
<feature type="transmembrane region" description="Helical" evidence="20">
    <location>
        <begin position="1636"/>
        <end position="1656"/>
    </location>
</feature>
<dbReference type="PANTHER" id="PTHR12863">
    <property type="entry name" value="FATTY ACID HYDROXYLASE"/>
    <property type="match status" value="1"/>
</dbReference>
<evidence type="ECO:0000256" key="15">
    <source>
        <dbReference type="ARBA" id="ARBA00023004"/>
    </source>
</evidence>
<feature type="compositionally biased region" description="Acidic residues" evidence="19">
    <location>
        <begin position="387"/>
        <end position="396"/>
    </location>
</feature>
<dbReference type="InterPro" id="IPR018506">
    <property type="entry name" value="Cyt_B5_heme-BS"/>
</dbReference>
<proteinExistence type="inferred from homology"/>
<dbReference type="InterPro" id="IPR014430">
    <property type="entry name" value="Scs7"/>
</dbReference>
<gene>
    <name evidence="22" type="ORF">CA3LBN_000184</name>
</gene>
<keyword evidence="8 20" id="KW-0812">Transmembrane</keyword>
<feature type="region of interest" description="Disordered" evidence="19">
    <location>
        <begin position="580"/>
        <end position="885"/>
    </location>
</feature>
<sequence length="1818" mass="206092">MLIPLLLSGAIAYSYVASIKIAQPKYLENLSRDDPQVMKYRMGRVTSLCIFILISLPPVVTYGLDYYHDLPSAIRQFGLVPGFTNTHSIMEDVLNVMICLGKMLILYCGPLASYFLVGPSLEEDLKDNFTTLWGFRSHVFAPITEEFVYRAAIFSLLQPVISSSWALTVYTPLLFGLAHLHHGWDLHKQGVALSTVLASTAFQFLSSTPSRINSPESYESAALEIEQEKQMVKALKRLSMGNMIDHDPDFPMEDPELLLMNERERNDDSTASLDTLSLSRSASPVSSESQSPPLEGKEPSLSPSKVSSGPTSHYVTPEDSIDSDTSSVNHDNVLWVPANMHPEVNPQQFKQHVKVTIDELLERKISRSKSTRSKRSSLSLSTNDDSHNDDDEEDTSIDNSSQHQDSTNRYSNPSLLELSTELESLSRLAGMDSDDAVTLARSLSTHSLGYTEVEKAAIDELGSPKAHTGANQAEILDFGMDKSPTKAFPGQQTSRGPHQQHPPSHQRYQNSPQASPSRRPQQRFAGDQRSSTEESQFALKRSRRMNYRKPHTSTPTHLGSQLQNKKAGNLAELRHNLNSSAMPMSYPSEPERHMKSPASRQSMQSINPRSSQVLFNYKGPARSSSHPKLPASAPPNSTPPPAVPAPRRSQGPGMGSSVKDSPFGPVASSPELHHNFGPRSLSAQNLMHQRHKHGLSSRPSRENLQQGFQGSSGFPSPHSPSGQFRPQHRKPSPTSHPRYEHGQPSAERRNFSPQGHPQYQNQSGPNLEYKQQYPQTHGYSQQQAHKHWQAANRSGMPPRSRRPSADPVKEEHQRISTPHHPARLGRDIKSEKTSQLNENLDMLRNEINEFKESLSQPERKRERVKEPEASQPQETSAVQPDELVPEISFDTSSADVSYEDTLGMEKDFLGQIKDEVRTSTPIASPEKQTKRSSMGTAPIEREKDATQNVRDTESSSAVNLPKNDDEITKFEVRTIEEPSPKLEQEEVVQRPVEPVKEDVEEPIREYVQPSQEEPSQEVKVERKESVSKSAEAIAKQSEIKDDDVSSRQTFENNRSSESLPRVKTRTSEPDESLKRTEVSPTMPVVDESKKLKKKKSFGSLTGGDKKKTKKSWIWSKGRSVSAQNLPEVANSQKPSRSVSSPDINTHKRDHKAASDHKEPKENVISKLFKKKRSNSVESPEVYAQRHETTNEEKEQKTIKRISSAIFGNSKDDDARSVSSKEEKEPSIDEVRSEISKEESIESSKSTLMSKMKAKVKHEEKEKSAAETVEVEETIEEASEEDSEEQKPQTTLEVQEKIKKSIKRTSKANQPLEYTDSAFGFPLPPPSVSTLVMLDYRFPVHVERAIYRLSHLKLANRKRSLREQVLLSNFMYAYLNLVDHTLHLEQRMSEEESNAMEEPDADMDLFNDDDKDTDFEGEDEALDDNAFDTVRLDLRGDSYNEITVTLPLLSAREISKHSSEKDCWVTLYNRKVYNITGFLDEHPAGAEIVMPYAGKDVTEIMADTISHEHSESAYEMLDDDMLIGYMATPEEERELVNNKKKVPVDVRLTDEAQAEIDLYEFHDELPALDMLSVQTDFDEDAKKHKFLDLKKPLIPQMLRSTFSKEFYLDQVHRPRHFGKGSAPLFGNFLEPLSLTPWWVVPLVWLPPNMVLFYIGFVNQSKLTALSLWVMGLFVWTLVEYCLHRFLFHLDQYLPDNKYFLTLHFLLHGVHHYLPMDRYRLVLPPTLFVVLAYPFYRVIFKLFPFYMACSGFAGGTLGYIMYDVTHYVLHHTNLPKFFQELKTYHLEHHYKNYEMGFGVTSRFWDVIFGTEITSTFQKRS</sequence>
<feature type="compositionally biased region" description="Polar residues" evidence="19">
    <location>
        <begin position="1046"/>
        <end position="1058"/>
    </location>
</feature>
<comment type="pathway">
    <text evidence="3">Sphingolipid metabolism.</text>
</comment>
<comment type="pathway">
    <text evidence="4">Lipid metabolism.</text>
</comment>
<feature type="region of interest" description="Disordered" evidence="19">
    <location>
        <begin position="366"/>
        <end position="413"/>
    </location>
</feature>
<dbReference type="Proteomes" id="UP000825434">
    <property type="component" value="Chromosome 1"/>
</dbReference>
<dbReference type="InterPro" id="IPR003675">
    <property type="entry name" value="Rce1/LyrA-like_dom"/>
</dbReference>
<feature type="compositionally biased region" description="Polar residues" evidence="19">
    <location>
        <begin position="397"/>
        <end position="413"/>
    </location>
</feature>
<feature type="compositionally biased region" description="Low complexity" evidence="19">
    <location>
        <begin position="705"/>
        <end position="724"/>
    </location>
</feature>
<feature type="transmembrane region" description="Helical" evidence="20">
    <location>
        <begin position="1743"/>
        <end position="1760"/>
    </location>
</feature>
<feature type="compositionally biased region" description="Basic and acidic residues" evidence="19">
    <location>
        <begin position="841"/>
        <end position="868"/>
    </location>
</feature>
<evidence type="ECO:0000313" key="22">
    <source>
        <dbReference type="EMBL" id="QWU85966.1"/>
    </source>
</evidence>
<evidence type="ECO:0000256" key="13">
    <source>
        <dbReference type="ARBA" id="ARBA00022989"/>
    </source>
</evidence>
<keyword evidence="12" id="KW-0862">Zinc</keyword>
<evidence type="ECO:0000256" key="19">
    <source>
        <dbReference type="SAM" id="MobiDB-lite"/>
    </source>
</evidence>
<dbReference type="Pfam" id="PF02517">
    <property type="entry name" value="Rce1-like"/>
    <property type="match status" value="1"/>
</dbReference>
<evidence type="ECO:0000256" key="14">
    <source>
        <dbReference type="ARBA" id="ARBA00023002"/>
    </source>
</evidence>
<reference evidence="22 23" key="1">
    <citation type="submission" date="2021-06" db="EMBL/GenBank/DDBJ databases">
        <title>Candida outbreak in Lebanon.</title>
        <authorList>
            <person name="Finianos M."/>
        </authorList>
    </citation>
    <scope>NUCLEOTIDE SEQUENCE [LARGE SCALE GENOMIC DNA]</scope>
    <source>
        <strain evidence="22">CA3LBN</strain>
    </source>
</reference>
<evidence type="ECO:0000256" key="4">
    <source>
        <dbReference type="ARBA" id="ARBA00005189"/>
    </source>
</evidence>
<keyword evidence="16" id="KW-0443">Lipid metabolism</keyword>
<feature type="domain" description="Cytochrome b5 heme-binding" evidence="21">
    <location>
        <begin position="1445"/>
        <end position="1526"/>
    </location>
</feature>
<evidence type="ECO:0000256" key="12">
    <source>
        <dbReference type="ARBA" id="ARBA00022833"/>
    </source>
</evidence>
<feature type="compositionally biased region" description="Basic and acidic residues" evidence="19">
    <location>
        <begin position="1209"/>
        <end position="1241"/>
    </location>
</feature>
<keyword evidence="10" id="KW-0256">Endoplasmic reticulum</keyword>
<evidence type="ECO:0000256" key="10">
    <source>
        <dbReference type="ARBA" id="ARBA00022824"/>
    </source>
</evidence>
<keyword evidence="13 20" id="KW-1133">Transmembrane helix</keyword>
<dbReference type="PANTHER" id="PTHR12863:SF1">
    <property type="entry name" value="FATTY ACID 2-HYDROXYLASE"/>
    <property type="match status" value="1"/>
</dbReference>
<feature type="compositionally biased region" description="Basic and acidic residues" evidence="19">
    <location>
        <begin position="939"/>
        <end position="953"/>
    </location>
</feature>
<keyword evidence="15" id="KW-0408">Iron</keyword>
<feature type="compositionally biased region" description="Basic and acidic residues" evidence="19">
    <location>
        <begin position="1151"/>
        <end position="1163"/>
    </location>
</feature>
<dbReference type="InterPro" id="IPR036400">
    <property type="entry name" value="Cyt_B5-like_heme/steroid_sf"/>
</dbReference>
<comment type="cofactor">
    <cofactor evidence="1">
        <name>Zn(2+)</name>
        <dbReference type="ChEBI" id="CHEBI:29105"/>
    </cofactor>
</comment>
<evidence type="ECO:0000256" key="8">
    <source>
        <dbReference type="ARBA" id="ARBA00022692"/>
    </source>
</evidence>
<feature type="compositionally biased region" description="Acidic residues" evidence="19">
    <location>
        <begin position="1268"/>
        <end position="1283"/>
    </location>
</feature>
<keyword evidence="14" id="KW-0560">Oxidoreductase</keyword>
<keyword evidence="18" id="KW-0275">Fatty acid biosynthesis</keyword>
<evidence type="ECO:0000256" key="6">
    <source>
        <dbReference type="ARBA" id="ARBA00022516"/>
    </source>
</evidence>
<evidence type="ECO:0000313" key="23">
    <source>
        <dbReference type="Proteomes" id="UP000825434"/>
    </source>
</evidence>
<dbReference type="InterPro" id="IPR001199">
    <property type="entry name" value="Cyt_B5-like_heme/steroid-bd"/>
</dbReference>
<feature type="compositionally biased region" description="Polar residues" evidence="19">
    <location>
        <begin position="490"/>
        <end position="519"/>
    </location>
</feature>
<evidence type="ECO:0000256" key="17">
    <source>
        <dbReference type="ARBA" id="ARBA00023136"/>
    </source>
</evidence>
<feature type="region of interest" description="Disordered" evidence="19">
    <location>
        <begin position="266"/>
        <end position="328"/>
    </location>
</feature>
<evidence type="ECO:0000259" key="21">
    <source>
        <dbReference type="PROSITE" id="PS50255"/>
    </source>
</evidence>
<feature type="compositionally biased region" description="Polar residues" evidence="19">
    <location>
        <begin position="552"/>
        <end position="564"/>
    </location>
</feature>
<evidence type="ECO:0000256" key="3">
    <source>
        <dbReference type="ARBA" id="ARBA00004991"/>
    </source>
</evidence>
<evidence type="ECO:0000256" key="16">
    <source>
        <dbReference type="ARBA" id="ARBA00023098"/>
    </source>
</evidence>
<dbReference type="Pfam" id="PF00173">
    <property type="entry name" value="Cyt-b5"/>
    <property type="match status" value="1"/>
</dbReference>
<keyword evidence="9" id="KW-0479">Metal-binding</keyword>
<feature type="region of interest" description="Disordered" evidence="19">
    <location>
        <begin position="1387"/>
        <end position="1419"/>
    </location>
</feature>
<feature type="transmembrane region" description="Helical" evidence="20">
    <location>
        <begin position="1719"/>
        <end position="1737"/>
    </location>
</feature>
<feature type="compositionally biased region" description="Low complexity" evidence="19">
    <location>
        <begin position="269"/>
        <end position="294"/>
    </location>
</feature>
<comment type="subcellular location">
    <subcellularLocation>
        <location evidence="2">Endoplasmic reticulum membrane</location>
        <topology evidence="2">Multi-pass membrane protein</topology>
    </subcellularLocation>
</comment>
<feature type="compositionally biased region" description="Polar residues" evidence="19">
    <location>
        <begin position="751"/>
        <end position="765"/>
    </location>
</feature>
<accession>A0ABX8HZ22</accession>
<feature type="compositionally biased region" description="Polar residues" evidence="19">
    <location>
        <begin position="1118"/>
        <end position="1143"/>
    </location>
</feature>
<feature type="compositionally biased region" description="Basic and acidic residues" evidence="19">
    <location>
        <begin position="1065"/>
        <end position="1077"/>
    </location>
</feature>
<protein>
    <recommendedName>
        <fullName evidence="21">Cytochrome b5 heme-binding domain-containing protein</fullName>
    </recommendedName>
</protein>
<evidence type="ECO:0000256" key="2">
    <source>
        <dbReference type="ARBA" id="ARBA00004477"/>
    </source>
</evidence>
<feature type="compositionally biased region" description="Basic and acidic residues" evidence="19">
    <location>
        <begin position="1183"/>
        <end position="1197"/>
    </location>
</feature>
<keyword evidence="23" id="KW-1185">Reference proteome</keyword>
<dbReference type="Pfam" id="PF04116">
    <property type="entry name" value="FA_hydroxylase"/>
    <property type="match status" value="1"/>
</dbReference>
<evidence type="ECO:0000256" key="11">
    <source>
        <dbReference type="ARBA" id="ARBA00022832"/>
    </source>
</evidence>
<feature type="region of interest" description="Disordered" evidence="19">
    <location>
        <begin position="480"/>
        <end position="564"/>
    </location>
</feature>
<dbReference type="PROSITE" id="PS50255">
    <property type="entry name" value="CYTOCHROME_B5_2"/>
    <property type="match status" value="1"/>
</dbReference>
<feature type="compositionally biased region" description="Basic and acidic residues" evidence="19">
    <location>
        <begin position="737"/>
        <end position="750"/>
    </location>
</feature>
<dbReference type="SUPFAM" id="SSF55856">
    <property type="entry name" value="Cytochrome b5-like heme/steroid binding domain"/>
    <property type="match status" value="1"/>
</dbReference>
<dbReference type="SMART" id="SM01327">
    <property type="entry name" value="Zds_C"/>
    <property type="match status" value="1"/>
</dbReference>
<feature type="region of interest" description="Disordered" evidence="19">
    <location>
        <begin position="912"/>
        <end position="1292"/>
    </location>
</feature>
<keyword evidence="7" id="KW-0349">Heme</keyword>
<dbReference type="SMART" id="SM01117">
    <property type="entry name" value="Cyt-b5"/>
    <property type="match status" value="1"/>
</dbReference>
<evidence type="ECO:0000256" key="20">
    <source>
        <dbReference type="SAM" id="Phobius"/>
    </source>
</evidence>
<feature type="compositionally biased region" description="Acidic residues" evidence="19">
    <location>
        <begin position="1390"/>
        <end position="1419"/>
    </location>
</feature>
<feature type="compositionally biased region" description="Polar residues" evidence="19">
    <location>
        <begin position="301"/>
        <end position="314"/>
    </location>
</feature>
<feature type="compositionally biased region" description="Pro residues" evidence="19">
    <location>
        <begin position="632"/>
        <end position="644"/>
    </location>
</feature>
<feature type="compositionally biased region" description="Basic and acidic residues" evidence="19">
    <location>
        <begin position="803"/>
        <end position="814"/>
    </location>
</feature>
<feature type="compositionally biased region" description="Polar residues" evidence="19">
    <location>
        <begin position="598"/>
        <end position="614"/>
    </location>
</feature>
<feature type="compositionally biased region" description="Basic and acidic residues" evidence="19">
    <location>
        <begin position="962"/>
        <end position="1004"/>
    </location>
</feature>